<feature type="domain" description="RCK N-terminal" evidence="12">
    <location>
        <begin position="377"/>
        <end position="491"/>
    </location>
</feature>
<feature type="transmembrane region" description="Helical" evidence="10">
    <location>
        <begin position="26"/>
        <end position="46"/>
    </location>
</feature>
<sequence>MIIGYVTTGTLIVYAFGLASVAGSSTLSHIAEFGIVFLMFMIGLEFSFDKIKAMKQEVLLFGTLQILLSWVIFYLVAHLFFGIESKVALVVSAAFSLSSTAIVLKSFNETRETHTGYGRNAIGILIMQDIAVIPILLLISLLANHEARLEELLLHTFLSAVLVLFILFVPGKKVATMILKLAADARMDEIFVGTILFIVLGASALAGYFGFSYSLGAFIAGMIIAGTKYKYQAEADLSHFRDLLLGLFFITVGMQVDLEFLRNHLFRILWVLLAVMGLKALIIYIIIRFFRSAKVAFKTALSLAQVGEFSFAIFALSQSNGLLDKETHQLLVLTVIFSMILTPFLLKNLRAISAVFVREREKSVPAFSGTIGLHNHIVVCGYGTFGKEVVTYLKRYDINYIAIDYNLAQVEEGIRAGDNVQFGNIAQKAILEKLNLEECVAVVVAVDDTRKIRVICESILQKAPHCHIIAKVTTKAEEEELGELDIYRVVNEKHEIARLLGQAAISCEYERLKGR</sequence>
<dbReference type="GO" id="GO:1902600">
    <property type="term" value="P:proton transmembrane transport"/>
    <property type="evidence" value="ECO:0007669"/>
    <property type="project" value="InterPro"/>
</dbReference>
<reference evidence="13 14" key="1">
    <citation type="journal article" date="2003" name="Proc. Natl. Acad. Sci. U.S.A.">
        <title>Complete genome sequence and analysis of Wolinella succinogenes.</title>
        <authorList>
            <person name="Baar C."/>
            <person name="Eppinger M."/>
            <person name="Raddatz G."/>
            <person name="Simon JM."/>
            <person name="Lanz C."/>
            <person name="Klimmek O."/>
            <person name="Nandakumar R."/>
            <person name="Gross R."/>
            <person name="Rosinus A."/>
            <person name="Keller H."/>
            <person name="Jagtap P."/>
            <person name="Linke B."/>
            <person name="Meyer F."/>
            <person name="Lederer H."/>
            <person name="Schuster S.C."/>
        </authorList>
    </citation>
    <scope>NUCLEOTIDE SEQUENCE [LARGE SCALE GENOMIC DNA]</scope>
    <source>
        <strain evidence="14">ATCC 29543 / DSM 1740 / CCUG 13145 / JCM 31913 / LMG 7466 / NCTC 11488 / FDC 602W</strain>
    </source>
</reference>
<keyword evidence="3" id="KW-0050">Antiport</keyword>
<evidence type="ECO:0000256" key="6">
    <source>
        <dbReference type="ARBA" id="ARBA00022958"/>
    </source>
</evidence>
<protein>
    <submittedName>
        <fullName evidence="13">POTASSIUM-EFFLUX PROTEIN</fullName>
    </submittedName>
</protein>
<accession>Q7M9B7</accession>
<feature type="transmembrane region" description="Helical" evidence="10">
    <location>
        <begin position="120"/>
        <end position="140"/>
    </location>
</feature>
<feature type="domain" description="Cation/H+ exchanger transmembrane" evidence="11">
    <location>
        <begin position="2"/>
        <end position="346"/>
    </location>
</feature>
<dbReference type="Proteomes" id="UP000000422">
    <property type="component" value="Chromosome"/>
</dbReference>
<evidence type="ECO:0000259" key="11">
    <source>
        <dbReference type="Pfam" id="PF00999"/>
    </source>
</evidence>
<feature type="transmembrane region" description="Helical" evidence="10">
    <location>
        <begin position="328"/>
        <end position="346"/>
    </location>
</feature>
<dbReference type="Pfam" id="PF02254">
    <property type="entry name" value="TrkA_N"/>
    <property type="match status" value="1"/>
</dbReference>
<keyword evidence="2" id="KW-0813">Transport</keyword>
<name>Q7M9B7_WOLSU</name>
<feature type="transmembrane region" description="Helical" evidence="10">
    <location>
        <begin position="243"/>
        <end position="261"/>
    </location>
</feature>
<dbReference type="AlphaFoldDB" id="Q7M9B7"/>
<comment type="subcellular location">
    <subcellularLocation>
        <location evidence="1">Membrane</location>
        <topology evidence="1">Multi-pass membrane protein</topology>
    </subcellularLocation>
</comment>
<dbReference type="HOGENOM" id="CLU_005126_9_0_7"/>
<dbReference type="EMBL" id="BX571659">
    <property type="protein sequence ID" value="CAE10137.1"/>
    <property type="molecule type" value="Genomic_DNA"/>
</dbReference>
<evidence type="ECO:0000256" key="2">
    <source>
        <dbReference type="ARBA" id="ARBA00022448"/>
    </source>
</evidence>
<organism evidence="14">
    <name type="scientific">Wolinella succinogenes (strain ATCC 29543 / DSM 1740 / CCUG 13145 / JCM 31913 / LMG 7466 / NCTC 11488 / FDC 602W)</name>
    <name type="common">Vibrio succinogenes</name>
    <dbReference type="NCBI Taxonomy" id="273121"/>
    <lineage>
        <taxon>Bacteria</taxon>
        <taxon>Pseudomonadati</taxon>
        <taxon>Campylobacterota</taxon>
        <taxon>Epsilonproteobacteria</taxon>
        <taxon>Campylobacterales</taxon>
        <taxon>Helicobacteraceae</taxon>
        <taxon>Wolinella</taxon>
    </lineage>
</organism>
<dbReference type="PANTHER" id="PTHR46157">
    <property type="entry name" value="K(+) EFFLUX ANTIPORTER 3, CHLOROPLASTIC"/>
    <property type="match status" value="1"/>
</dbReference>
<evidence type="ECO:0000256" key="8">
    <source>
        <dbReference type="ARBA" id="ARBA00023065"/>
    </source>
</evidence>
<dbReference type="Gene3D" id="3.40.50.720">
    <property type="entry name" value="NAD(P)-binding Rossmann-like Domain"/>
    <property type="match status" value="1"/>
</dbReference>
<dbReference type="eggNOG" id="COG1226">
    <property type="taxonomic scope" value="Bacteria"/>
</dbReference>
<evidence type="ECO:0000313" key="14">
    <source>
        <dbReference type="Proteomes" id="UP000000422"/>
    </source>
</evidence>
<dbReference type="Gene3D" id="1.20.1530.20">
    <property type="match status" value="1"/>
</dbReference>
<evidence type="ECO:0000313" key="13">
    <source>
        <dbReference type="EMBL" id="CAE10137.1"/>
    </source>
</evidence>
<evidence type="ECO:0000259" key="12">
    <source>
        <dbReference type="Pfam" id="PF02254"/>
    </source>
</evidence>
<dbReference type="eggNOG" id="COG0475">
    <property type="taxonomic scope" value="Bacteria"/>
</dbReference>
<keyword evidence="6" id="KW-0630">Potassium</keyword>
<gene>
    <name evidence="13" type="primary">KEFB</name>
    <name evidence="13" type="ordered locus">WS1037</name>
</gene>
<keyword evidence="14" id="KW-1185">Reference proteome</keyword>
<evidence type="ECO:0000256" key="10">
    <source>
        <dbReference type="SAM" id="Phobius"/>
    </source>
</evidence>
<dbReference type="InterPro" id="IPR036291">
    <property type="entry name" value="NAD(P)-bd_dom_sf"/>
</dbReference>
<evidence type="ECO:0000256" key="9">
    <source>
        <dbReference type="ARBA" id="ARBA00023136"/>
    </source>
</evidence>
<keyword evidence="8" id="KW-0406">Ion transport</keyword>
<dbReference type="InterPro" id="IPR038770">
    <property type="entry name" value="Na+/solute_symporter_sf"/>
</dbReference>
<dbReference type="KEGG" id="wsu:WS1037"/>
<dbReference type="GO" id="GO:0015297">
    <property type="term" value="F:antiporter activity"/>
    <property type="evidence" value="ECO:0007669"/>
    <property type="project" value="UniProtKB-KW"/>
</dbReference>
<evidence type="ECO:0000256" key="7">
    <source>
        <dbReference type="ARBA" id="ARBA00022989"/>
    </source>
</evidence>
<dbReference type="GO" id="GO:0005886">
    <property type="term" value="C:plasma membrane"/>
    <property type="evidence" value="ECO:0007669"/>
    <property type="project" value="TreeGrafter"/>
</dbReference>
<feature type="transmembrane region" description="Helical" evidence="10">
    <location>
        <begin position="267"/>
        <end position="287"/>
    </location>
</feature>
<feature type="transmembrane region" description="Helical" evidence="10">
    <location>
        <begin position="87"/>
        <end position="108"/>
    </location>
</feature>
<feature type="transmembrane region" description="Helical" evidence="10">
    <location>
        <begin position="190"/>
        <end position="209"/>
    </location>
</feature>
<dbReference type="InterPro" id="IPR003148">
    <property type="entry name" value="RCK_N"/>
</dbReference>
<proteinExistence type="predicted"/>
<feature type="transmembrane region" description="Helical" evidence="10">
    <location>
        <begin position="152"/>
        <end position="169"/>
    </location>
</feature>
<evidence type="ECO:0000256" key="4">
    <source>
        <dbReference type="ARBA" id="ARBA00022538"/>
    </source>
</evidence>
<keyword evidence="7 10" id="KW-1133">Transmembrane helix</keyword>
<evidence type="ECO:0000256" key="5">
    <source>
        <dbReference type="ARBA" id="ARBA00022692"/>
    </source>
</evidence>
<dbReference type="Pfam" id="PF00999">
    <property type="entry name" value="Na_H_Exchanger"/>
    <property type="match status" value="1"/>
</dbReference>
<dbReference type="STRING" id="273121.WS1037"/>
<dbReference type="PANTHER" id="PTHR46157:SF4">
    <property type="entry name" value="K(+) EFFLUX ANTIPORTER 3, CHLOROPLASTIC"/>
    <property type="match status" value="1"/>
</dbReference>
<feature type="transmembrane region" description="Helical" evidence="10">
    <location>
        <begin position="58"/>
        <end position="81"/>
    </location>
</feature>
<keyword evidence="5 10" id="KW-0812">Transmembrane</keyword>
<keyword evidence="4" id="KW-0633">Potassium transport</keyword>
<dbReference type="SUPFAM" id="SSF51735">
    <property type="entry name" value="NAD(P)-binding Rossmann-fold domains"/>
    <property type="match status" value="1"/>
</dbReference>
<evidence type="ECO:0000256" key="3">
    <source>
        <dbReference type="ARBA" id="ARBA00022449"/>
    </source>
</evidence>
<dbReference type="InterPro" id="IPR006153">
    <property type="entry name" value="Cation/H_exchanger_TM"/>
</dbReference>
<dbReference type="GO" id="GO:0006813">
    <property type="term" value="P:potassium ion transport"/>
    <property type="evidence" value="ECO:0007669"/>
    <property type="project" value="UniProtKB-KW"/>
</dbReference>
<keyword evidence="9 10" id="KW-0472">Membrane</keyword>
<evidence type="ECO:0000256" key="1">
    <source>
        <dbReference type="ARBA" id="ARBA00004141"/>
    </source>
</evidence>